<reference evidence="3" key="1">
    <citation type="submission" date="2025-08" db="UniProtKB">
        <authorList>
            <consortium name="RefSeq"/>
        </authorList>
    </citation>
    <scope>IDENTIFICATION</scope>
    <source>
        <tissue evidence="3">Whole sample</tissue>
    </source>
</reference>
<sequence>MHTVLLLPYFGLLALSLAYENLALKQPTYQQDPVVGSFASLYEASNAVDGLKSDLSSSGGQCVHSSGKQTGTWWVNLTSILSIHYVTIYYMTNNDTWGSSSDYTRTFLGFSLYISNTTDRSKGTLCYKDSNYTSSTIPPVVNITCPVHGQYVIYYNERLANVSYPPDYFTYGAYNLLCEVEVYGCRPIPRFDGIKCHASCPDPYCRQCNMDACQGCKPGYQGHLCERGYTLCTCV</sequence>
<dbReference type="RefSeq" id="XP_022307673.1">
    <property type="nucleotide sequence ID" value="XM_022451965.1"/>
</dbReference>
<dbReference type="AlphaFoldDB" id="A0A8B8BWC5"/>
<dbReference type="GeneID" id="111113673"/>
<dbReference type="PANTHER" id="PTHR45713:SF6">
    <property type="entry name" value="F5_8 TYPE C DOMAIN-CONTAINING PROTEIN"/>
    <property type="match status" value="1"/>
</dbReference>
<evidence type="ECO:0000256" key="1">
    <source>
        <dbReference type="SAM" id="SignalP"/>
    </source>
</evidence>
<dbReference type="Proteomes" id="UP000694844">
    <property type="component" value="Chromosome 9"/>
</dbReference>
<evidence type="ECO:0000313" key="3">
    <source>
        <dbReference type="RefSeq" id="XP_022307673.1"/>
    </source>
</evidence>
<name>A0A8B8BWC5_CRAVI</name>
<dbReference type="SUPFAM" id="SSF49785">
    <property type="entry name" value="Galactose-binding domain-like"/>
    <property type="match status" value="1"/>
</dbReference>
<dbReference type="KEGG" id="cvn:111113673"/>
<protein>
    <submittedName>
        <fullName evidence="3">Fucolectin-4-like</fullName>
    </submittedName>
</protein>
<evidence type="ECO:0000313" key="2">
    <source>
        <dbReference type="Proteomes" id="UP000694844"/>
    </source>
</evidence>
<keyword evidence="1" id="KW-0732">Signal</keyword>
<feature type="chain" id="PRO_5034795946" evidence="1">
    <location>
        <begin position="19"/>
        <end position="235"/>
    </location>
</feature>
<dbReference type="Gene3D" id="2.60.120.260">
    <property type="entry name" value="Galactose-binding domain-like"/>
    <property type="match status" value="1"/>
</dbReference>
<organism evidence="2 3">
    <name type="scientific">Crassostrea virginica</name>
    <name type="common">Eastern oyster</name>
    <dbReference type="NCBI Taxonomy" id="6565"/>
    <lineage>
        <taxon>Eukaryota</taxon>
        <taxon>Metazoa</taxon>
        <taxon>Spiralia</taxon>
        <taxon>Lophotrochozoa</taxon>
        <taxon>Mollusca</taxon>
        <taxon>Bivalvia</taxon>
        <taxon>Autobranchia</taxon>
        <taxon>Pteriomorphia</taxon>
        <taxon>Ostreida</taxon>
        <taxon>Ostreoidea</taxon>
        <taxon>Ostreidae</taxon>
        <taxon>Crassostrea</taxon>
    </lineage>
</organism>
<dbReference type="InterPro" id="IPR051941">
    <property type="entry name" value="BG_Antigen-Binding_Lectin"/>
</dbReference>
<proteinExistence type="predicted"/>
<dbReference type="PANTHER" id="PTHR45713">
    <property type="entry name" value="FTP DOMAIN-CONTAINING PROTEIN"/>
    <property type="match status" value="1"/>
</dbReference>
<gene>
    <name evidence="3" type="primary">LOC111113673</name>
</gene>
<keyword evidence="2" id="KW-1185">Reference proteome</keyword>
<accession>A0A8B8BWC5</accession>
<feature type="signal peptide" evidence="1">
    <location>
        <begin position="1"/>
        <end position="18"/>
    </location>
</feature>
<dbReference type="InterPro" id="IPR008979">
    <property type="entry name" value="Galactose-bd-like_sf"/>
</dbReference>